<comment type="caution">
    <text evidence="2">The sequence shown here is derived from an EMBL/GenBank/DDBJ whole genome shotgun (WGS) entry which is preliminary data.</text>
</comment>
<dbReference type="InterPro" id="IPR007462">
    <property type="entry name" value="COV1-like"/>
</dbReference>
<evidence type="ECO:0000313" key="2">
    <source>
        <dbReference type="EMBL" id="MDY0874271.1"/>
    </source>
</evidence>
<feature type="transmembrane region" description="Helical" evidence="1">
    <location>
        <begin position="76"/>
        <end position="104"/>
    </location>
</feature>
<sequence length="236" mass="25608">MSDTQSPPNIAPEGPEHLLPKKHGVGFGTRLRNYFLAGILITAPVSLTIYIAWLFINWVDETVLPLVPPEYNPENYLPFSIPGIGLIIVLIVLTLIGAITAGLFGRLTRQLIETILNRLPIIRSIYSAIKQIVETVLANQSAAFRDCVLVEFPRPGAWTLGFVTGTTPAEVQAAVGDEPLTVFVPTTPNPTSGYLIFVPKRDVKYLDMSVEDGIKLVVSGGIVAPGKALPKKRNSP</sequence>
<evidence type="ECO:0000256" key="1">
    <source>
        <dbReference type="SAM" id="Phobius"/>
    </source>
</evidence>
<feature type="transmembrane region" description="Helical" evidence="1">
    <location>
        <begin position="34"/>
        <end position="56"/>
    </location>
</feature>
<dbReference type="PANTHER" id="PTHR31876:SF26">
    <property type="entry name" value="PROTEIN LIKE COV 2"/>
    <property type="match status" value="1"/>
</dbReference>
<gene>
    <name evidence="2" type="ORF">SMD31_20195</name>
</gene>
<organism evidence="2 3">
    <name type="scientific">Dongia rigui</name>
    <dbReference type="NCBI Taxonomy" id="940149"/>
    <lineage>
        <taxon>Bacteria</taxon>
        <taxon>Pseudomonadati</taxon>
        <taxon>Pseudomonadota</taxon>
        <taxon>Alphaproteobacteria</taxon>
        <taxon>Rhodospirillales</taxon>
        <taxon>Dongiaceae</taxon>
        <taxon>Dongia</taxon>
    </lineage>
</organism>
<dbReference type="PANTHER" id="PTHR31876">
    <property type="entry name" value="COV-LIKE PROTEIN 1"/>
    <property type="match status" value="1"/>
</dbReference>
<keyword evidence="1" id="KW-0812">Transmembrane</keyword>
<keyword evidence="1" id="KW-1133">Transmembrane helix</keyword>
<dbReference type="EMBL" id="JAXCLX010000004">
    <property type="protein sequence ID" value="MDY0874271.1"/>
    <property type="molecule type" value="Genomic_DNA"/>
</dbReference>
<proteinExistence type="predicted"/>
<name>A0ABU5E3W4_9PROT</name>
<accession>A0ABU5E3W4</accession>
<dbReference type="Proteomes" id="UP001271769">
    <property type="component" value="Unassembled WGS sequence"/>
</dbReference>
<evidence type="ECO:0000313" key="3">
    <source>
        <dbReference type="Proteomes" id="UP001271769"/>
    </source>
</evidence>
<reference evidence="2 3" key="1">
    <citation type="journal article" date="2013" name="Antonie Van Leeuwenhoek">
        <title>Dongia rigui sp. nov., isolated from freshwater of a large wetland in Korea.</title>
        <authorList>
            <person name="Baik K.S."/>
            <person name="Hwang Y.M."/>
            <person name="Choi J.S."/>
            <person name="Kwon J."/>
            <person name="Seong C.N."/>
        </authorList>
    </citation>
    <scope>NUCLEOTIDE SEQUENCE [LARGE SCALE GENOMIC DNA]</scope>
    <source>
        <strain evidence="2 3">04SU4-P</strain>
    </source>
</reference>
<dbReference type="Pfam" id="PF04367">
    <property type="entry name" value="DUF502"/>
    <property type="match status" value="1"/>
</dbReference>
<protein>
    <submittedName>
        <fullName evidence="2">DUF502 domain-containing protein</fullName>
    </submittedName>
</protein>
<keyword evidence="1" id="KW-0472">Membrane</keyword>
<keyword evidence="3" id="KW-1185">Reference proteome</keyword>